<feature type="domain" description="NYN" evidence="1">
    <location>
        <begin position="5"/>
        <end position="144"/>
    </location>
</feature>
<dbReference type="Gene3D" id="3.40.50.1010">
    <property type="entry name" value="5'-nuclease"/>
    <property type="match status" value="1"/>
</dbReference>
<sequence length="419" mass="47266">MNASNIAVFVDVENLTHWVKHSGPDDLFEDLNKKGSVIVRKAYGNWSNASISSLQVSLDKLGFDLSHSFHPISGKNSADIQLTIDVVECAIRMPEIDCYVLATGDSDFSPLFRKLRNMGKEVIGVGPKSPLSKSVASSCSQYIYTDTHTRPSRETGSGYNRAAALARNTLRNLNGYAQCLELKKRMLELDPSFDEKKHGFATFRKFLEYIPAIHLTPISGSREMIAYIDRKKPASTGSTDAVTKHSVVPNCGAEKPESKPALLENKESTSDMYQRFLRSRHWHPVAKHPLIRVYHSLAELEPLSRHDMEDTLVKHLKDEVSWSIIRNCVTIFMKSGLFTLSLKIEEDAPESKLWKLEKRDNYLRDIDFSLLTRLLASIEENCQIIDCDDIHSLLYGHYTDNQLERMISDASTKLTTPSG</sequence>
<dbReference type="AlphaFoldDB" id="A0A317C1V3"/>
<evidence type="ECO:0008006" key="5">
    <source>
        <dbReference type="Google" id="ProtNLM"/>
    </source>
</evidence>
<comment type="caution">
    <text evidence="3">The sequence shown here is derived from an EMBL/GenBank/DDBJ whole genome shotgun (WGS) entry which is preliminary data.</text>
</comment>
<reference evidence="3 4" key="1">
    <citation type="submission" date="2018-05" db="EMBL/GenBank/DDBJ databases">
        <title>Leucothrix arctica sp. nov., isolated from Arctic seawater.</title>
        <authorList>
            <person name="Choi A."/>
            <person name="Baek K."/>
        </authorList>
    </citation>
    <scope>NUCLEOTIDE SEQUENCE [LARGE SCALE GENOMIC DNA]</scope>
    <source>
        <strain evidence="3 4">JCM 18388</strain>
    </source>
</reference>
<evidence type="ECO:0000259" key="1">
    <source>
        <dbReference type="Pfam" id="PF01936"/>
    </source>
</evidence>
<dbReference type="OrthoDB" id="9783963at2"/>
<protein>
    <recommendedName>
        <fullName evidence="5">HTH OST-type domain-containing protein</fullName>
    </recommendedName>
</protein>
<dbReference type="InterPro" id="IPR021139">
    <property type="entry name" value="NYN"/>
</dbReference>
<name>A0A317C1V3_9GAMM</name>
<organism evidence="3 4">
    <name type="scientific">Leucothrix pacifica</name>
    <dbReference type="NCBI Taxonomy" id="1247513"/>
    <lineage>
        <taxon>Bacteria</taxon>
        <taxon>Pseudomonadati</taxon>
        <taxon>Pseudomonadota</taxon>
        <taxon>Gammaproteobacteria</taxon>
        <taxon>Thiotrichales</taxon>
        <taxon>Thiotrichaceae</taxon>
        <taxon>Leucothrix</taxon>
    </lineage>
</organism>
<dbReference type="PANTHER" id="PTHR35811">
    <property type="entry name" value="SLR1870 PROTEIN"/>
    <property type="match status" value="1"/>
</dbReference>
<dbReference type="GO" id="GO:0004540">
    <property type="term" value="F:RNA nuclease activity"/>
    <property type="evidence" value="ECO:0007669"/>
    <property type="project" value="InterPro"/>
</dbReference>
<evidence type="ECO:0000313" key="4">
    <source>
        <dbReference type="Proteomes" id="UP000245539"/>
    </source>
</evidence>
<feature type="domain" description="HTH OST-type" evidence="2">
    <location>
        <begin position="177"/>
        <end position="218"/>
    </location>
</feature>
<dbReference type="Proteomes" id="UP000245539">
    <property type="component" value="Unassembled WGS sequence"/>
</dbReference>
<dbReference type="EMBL" id="QGKM01000095">
    <property type="protein sequence ID" value="PWQ92337.1"/>
    <property type="molecule type" value="Genomic_DNA"/>
</dbReference>
<dbReference type="PANTHER" id="PTHR35811:SF1">
    <property type="entry name" value="HTH OST-TYPE DOMAIN-CONTAINING PROTEIN"/>
    <property type="match status" value="1"/>
</dbReference>
<evidence type="ECO:0000313" key="3">
    <source>
        <dbReference type="EMBL" id="PWQ92337.1"/>
    </source>
</evidence>
<dbReference type="CDD" id="cd11297">
    <property type="entry name" value="PIN_LabA-like_N_1"/>
    <property type="match status" value="1"/>
</dbReference>
<dbReference type="RefSeq" id="WP_109839730.1">
    <property type="nucleotide sequence ID" value="NZ_QGKM01000095.1"/>
</dbReference>
<evidence type="ECO:0000259" key="2">
    <source>
        <dbReference type="Pfam" id="PF12872"/>
    </source>
</evidence>
<dbReference type="Pfam" id="PF01936">
    <property type="entry name" value="NYN"/>
    <property type="match status" value="1"/>
</dbReference>
<accession>A0A317C1V3</accession>
<proteinExistence type="predicted"/>
<dbReference type="Pfam" id="PF12872">
    <property type="entry name" value="OST-HTH"/>
    <property type="match status" value="1"/>
</dbReference>
<gene>
    <name evidence="3" type="ORF">DKW60_21570</name>
</gene>
<keyword evidence="4" id="KW-1185">Reference proteome</keyword>
<dbReference type="InterPro" id="IPR025605">
    <property type="entry name" value="OST-HTH/LOTUS_dom"/>
</dbReference>